<dbReference type="RefSeq" id="WP_301193023.1">
    <property type="nucleotide sequence ID" value="NZ_JAPDPJ010000114.1"/>
</dbReference>
<proteinExistence type="predicted"/>
<dbReference type="AlphaFoldDB" id="A0AAE3M9J7"/>
<reference evidence="1" key="1">
    <citation type="submission" date="2022-10" db="EMBL/GenBank/DDBJ databases">
        <authorList>
            <person name="Yu W.X."/>
        </authorList>
    </citation>
    <scope>NUCLEOTIDE SEQUENCE</scope>
    <source>
        <strain evidence="1">AAT</strain>
    </source>
</reference>
<evidence type="ECO:0000313" key="2">
    <source>
        <dbReference type="Proteomes" id="UP001209229"/>
    </source>
</evidence>
<protein>
    <submittedName>
        <fullName evidence="1">Uncharacterized protein</fullName>
    </submittedName>
</protein>
<name>A0AAE3M9J7_9BACT</name>
<keyword evidence="2" id="KW-1185">Reference proteome</keyword>
<accession>A0AAE3M9J7</accession>
<comment type="caution">
    <text evidence="1">The sequence shown here is derived from an EMBL/GenBank/DDBJ whole genome shotgun (WGS) entry which is preliminary data.</text>
</comment>
<sequence>MTQLSNKLKKADLNLLEKGNNSRYWSNKNLHRNTYRHNKSKFQKIVREYGQYQFHKIKDLMVTEKDMLLKTWCNLPDLQTKVKSENLVQYYPLNSVSNRIIEDNKIKSCEVTNYPKIISNRKGRFLTASDIKYYYQYDTNIYTDIYTDLVERFNTRTYKNIDYTKESLEKRFEEIAHRIRAVDFNKRNNDRNNTRRAINKLTSTPSLFDNMALISQEKKRIAQLNY</sequence>
<organism evidence="1 2">
    <name type="scientific">Plebeiibacterium sediminum</name>
    <dbReference type="NCBI Taxonomy" id="2992112"/>
    <lineage>
        <taxon>Bacteria</taxon>
        <taxon>Pseudomonadati</taxon>
        <taxon>Bacteroidota</taxon>
        <taxon>Bacteroidia</taxon>
        <taxon>Marinilabiliales</taxon>
        <taxon>Marinilabiliaceae</taxon>
        <taxon>Plebeiibacterium</taxon>
    </lineage>
</organism>
<dbReference type="EMBL" id="JAPDPJ010000114">
    <property type="protein sequence ID" value="MCW3789472.1"/>
    <property type="molecule type" value="Genomic_DNA"/>
</dbReference>
<dbReference type="Proteomes" id="UP001209229">
    <property type="component" value="Unassembled WGS sequence"/>
</dbReference>
<gene>
    <name evidence="1" type="ORF">OM075_23640</name>
</gene>
<evidence type="ECO:0000313" key="1">
    <source>
        <dbReference type="EMBL" id="MCW3789472.1"/>
    </source>
</evidence>